<reference evidence="2 3" key="1">
    <citation type="submission" date="2018-07" db="EMBL/GenBank/DDBJ databases">
        <title>Draft genome of the type strain Streptomyces armeniacus ATCC 15676.</title>
        <authorList>
            <person name="Labana P."/>
            <person name="Gosse J.T."/>
            <person name="Boddy C.N."/>
        </authorList>
    </citation>
    <scope>NUCLEOTIDE SEQUENCE [LARGE SCALE GENOMIC DNA]</scope>
    <source>
        <strain evidence="2 3">ATCC 15676</strain>
    </source>
</reference>
<dbReference type="SUPFAM" id="SSF52540">
    <property type="entry name" value="P-loop containing nucleoside triphosphate hydrolases"/>
    <property type="match status" value="1"/>
</dbReference>
<dbReference type="PANTHER" id="PTHR47691">
    <property type="entry name" value="REGULATOR-RELATED"/>
    <property type="match status" value="1"/>
</dbReference>
<dbReference type="SMART" id="SM00028">
    <property type="entry name" value="TPR"/>
    <property type="match status" value="3"/>
</dbReference>
<dbReference type="KEGG" id="sarm:DVA86_09315"/>
<dbReference type="GO" id="GO:0043531">
    <property type="term" value="F:ADP binding"/>
    <property type="evidence" value="ECO:0007669"/>
    <property type="project" value="InterPro"/>
</dbReference>
<dbReference type="Proteomes" id="UP000254425">
    <property type="component" value="Chromosome"/>
</dbReference>
<dbReference type="EMBL" id="CP031320">
    <property type="protein sequence ID" value="AXK32818.1"/>
    <property type="molecule type" value="Genomic_DNA"/>
</dbReference>
<dbReference type="PROSITE" id="PS50005">
    <property type="entry name" value="TPR"/>
    <property type="match status" value="1"/>
</dbReference>
<dbReference type="InterPro" id="IPR027417">
    <property type="entry name" value="P-loop_NTPase"/>
</dbReference>
<dbReference type="PANTHER" id="PTHR47691:SF3">
    <property type="entry name" value="HTH-TYPE TRANSCRIPTIONAL REGULATOR RV0890C-RELATED"/>
    <property type="match status" value="1"/>
</dbReference>
<dbReference type="PRINTS" id="PR00364">
    <property type="entry name" value="DISEASERSIST"/>
</dbReference>
<dbReference type="Gene3D" id="3.40.50.300">
    <property type="entry name" value="P-loop containing nucleotide triphosphate hydrolases"/>
    <property type="match status" value="1"/>
</dbReference>
<dbReference type="RefSeq" id="WP_208877295.1">
    <property type="nucleotide sequence ID" value="NZ_CP031320.1"/>
</dbReference>
<evidence type="ECO:0000313" key="3">
    <source>
        <dbReference type="Proteomes" id="UP000254425"/>
    </source>
</evidence>
<evidence type="ECO:0000313" key="2">
    <source>
        <dbReference type="EMBL" id="AXK32818.1"/>
    </source>
</evidence>
<protein>
    <submittedName>
        <fullName evidence="2">Uncharacterized protein</fullName>
    </submittedName>
</protein>
<sequence length="803" mass="87401">MRDEEMVVALLSAMIANRPLHSSPAGQALNRLVGTRYEPWEEPARYWDEACRAQGDPLQAMWRLSSSLAEEAAGDVAFRSDLDTWLRHHQTEPQRSTNSISGSAQVYGPSLQSGSILGDVHFHQAEHAVIRPQLVPRQLRPAPAHFTNRCEELGALHRIHHTPRKGGPALAVMSGPGGVGKTTLALRWLHEVADQYPDGQLYADLMPGAAGEPEPMGSVLGGFLRALGVEGDQVPAEAEEAAGLFRSLTARGCIAILLDNAVSAAQVRALLPSSVASTVVVTTRWRLGGLTMDGADFLHIAPLHQQAGRELLTTTVGKHRVSAEADAVAGLVSLCAGLPLALSIVGARLVTRPQWPIARVVRELKDEQRRLQALAMDEVSVLSVFDLSYEGLPPEAARAYRWLGLHPGPGFSPEAAAAALQVSKGDTEVVLESLVDASLLNSDNSGRYYFHDLVRLHACQRAEAEDSAPTRDGVVCRLLRYYLAFTAAGDRAVTPLDWHLRPEHGDSDVSYAWQTSRDALAMLERELPNLMALLRTGYERGFDALVWQLAESMWSLFLHRKHFPDWMTAYGFGIQAASRCGDPAALSRMRHHLGFAFHNLSRKQEALQQGVASLEAAREANHELAETEALGLLGMAYRSLGRFDQAVEVLRQGVALDREAGRVRAEALGRRRLGQALLAAGRIEEAIGELTRGRDLAESLCDNMVKAMTTVWLADAYTRAGHASEAITLAQEAWSIVAESGSSQYRAQVLMVWGEAAEALTELSVASNLLRRSRAFYREAGAPDLGRVDRALGRIKAQLADGT</sequence>
<keyword evidence="1" id="KW-0802">TPR repeat</keyword>
<accession>A0A345XMF2</accession>
<name>A0A345XMF2_9ACTN</name>
<dbReference type="Gene3D" id="1.25.40.10">
    <property type="entry name" value="Tetratricopeptide repeat domain"/>
    <property type="match status" value="1"/>
</dbReference>
<gene>
    <name evidence="2" type="ORF">DVA86_09315</name>
</gene>
<dbReference type="Pfam" id="PF13181">
    <property type="entry name" value="TPR_8"/>
    <property type="match status" value="1"/>
</dbReference>
<evidence type="ECO:0000256" key="1">
    <source>
        <dbReference type="PROSITE-ProRule" id="PRU00339"/>
    </source>
</evidence>
<proteinExistence type="predicted"/>
<dbReference type="SUPFAM" id="SSF48452">
    <property type="entry name" value="TPR-like"/>
    <property type="match status" value="1"/>
</dbReference>
<keyword evidence="3" id="KW-1185">Reference proteome</keyword>
<dbReference type="InterPro" id="IPR019734">
    <property type="entry name" value="TPR_rpt"/>
</dbReference>
<dbReference type="AlphaFoldDB" id="A0A345XMF2"/>
<dbReference type="InterPro" id="IPR011990">
    <property type="entry name" value="TPR-like_helical_dom_sf"/>
</dbReference>
<feature type="repeat" description="TPR" evidence="1">
    <location>
        <begin position="627"/>
        <end position="660"/>
    </location>
</feature>
<organism evidence="2 3">
    <name type="scientific">Streptomyces armeniacus</name>
    <dbReference type="NCBI Taxonomy" id="83291"/>
    <lineage>
        <taxon>Bacteria</taxon>
        <taxon>Bacillati</taxon>
        <taxon>Actinomycetota</taxon>
        <taxon>Actinomycetes</taxon>
        <taxon>Kitasatosporales</taxon>
        <taxon>Streptomycetaceae</taxon>
        <taxon>Streptomyces</taxon>
    </lineage>
</organism>